<dbReference type="InterPro" id="IPR000286">
    <property type="entry name" value="HDACs"/>
</dbReference>
<dbReference type="SUPFAM" id="SSF52768">
    <property type="entry name" value="Arginase/deacetylase"/>
    <property type="match status" value="1"/>
</dbReference>
<gene>
    <name evidence="4" type="ORF">FAK_24360</name>
</gene>
<feature type="region of interest" description="Disordered" evidence="2">
    <location>
        <begin position="59"/>
        <end position="79"/>
    </location>
</feature>
<dbReference type="Proteomes" id="UP001366166">
    <property type="component" value="Chromosome"/>
</dbReference>
<dbReference type="AlphaFoldDB" id="A0AAU9EUT6"/>
<evidence type="ECO:0000256" key="2">
    <source>
        <dbReference type="SAM" id="MobiDB-lite"/>
    </source>
</evidence>
<dbReference type="PANTHER" id="PTHR10625">
    <property type="entry name" value="HISTONE DEACETYLASE HDAC1-RELATED"/>
    <property type="match status" value="1"/>
</dbReference>
<dbReference type="RefSeq" id="WP_338599675.1">
    <property type="nucleotide sequence ID" value="NZ_AP028679.1"/>
</dbReference>
<reference evidence="5" key="1">
    <citation type="journal article" date="2023" name="Arch. Microbiol.">
        <title>Desulfoferula mesophilus gen. nov. sp. nov., a mesophilic sulfate-reducing bacterium isolated from a brackish lake sediment.</title>
        <authorList>
            <person name="Watanabe T."/>
            <person name="Yabe T."/>
            <person name="Tsuji J.M."/>
            <person name="Fukui M."/>
        </authorList>
    </citation>
    <scope>NUCLEOTIDE SEQUENCE [LARGE SCALE GENOMIC DNA]</scope>
    <source>
        <strain evidence="5">12FAK</strain>
    </source>
</reference>
<dbReference type="Pfam" id="PF00850">
    <property type="entry name" value="Hist_deacetyl"/>
    <property type="match status" value="1"/>
</dbReference>
<dbReference type="PRINTS" id="PR01270">
    <property type="entry name" value="HDASUPER"/>
</dbReference>
<comment type="similarity">
    <text evidence="1">Belongs to the histone deacetylase family.</text>
</comment>
<dbReference type="CDD" id="cd09992">
    <property type="entry name" value="HDAC_classII"/>
    <property type="match status" value="1"/>
</dbReference>
<name>A0AAU9EUT6_9BACT</name>
<dbReference type="InterPro" id="IPR023696">
    <property type="entry name" value="Ureohydrolase_dom_sf"/>
</dbReference>
<dbReference type="KEGG" id="dmp:FAK_24360"/>
<accession>A0AAU9EUT6</accession>
<keyword evidence="5" id="KW-1185">Reference proteome</keyword>
<feature type="domain" description="Histone deacetylase" evidence="3">
    <location>
        <begin position="20"/>
        <end position="307"/>
    </location>
</feature>
<dbReference type="EMBL" id="AP028679">
    <property type="protein sequence ID" value="BEQ15370.1"/>
    <property type="molecule type" value="Genomic_DNA"/>
</dbReference>
<organism evidence="4 5">
    <name type="scientific">Desulfoferula mesophila</name>
    <dbReference type="NCBI Taxonomy" id="3058419"/>
    <lineage>
        <taxon>Bacteria</taxon>
        <taxon>Pseudomonadati</taxon>
        <taxon>Thermodesulfobacteriota</taxon>
        <taxon>Desulfarculia</taxon>
        <taxon>Desulfarculales</taxon>
        <taxon>Desulfarculaceae</taxon>
        <taxon>Desulfoferula</taxon>
    </lineage>
</organism>
<dbReference type="GO" id="GO:0040029">
    <property type="term" value="P:epigenetic regulation of gene expression"/>
    <property type="evidence" value="ECO:0007669"/>
    <property type="project" value="TreeGrafter"/>
</dbReference>
<proteinExistence type="inferred from homology"/>
<sequence>MAVGVVRDPIFREHDTGPYHCEVAERLVAIDEAIAHWEGREALAMLPLRAATEEELGRAHHGSHLRRVAGTAGRSTSLDPDTVCSPRSCEVALLAAGSLIDLCDAALAGEVEHGFALVRPPGHHATATRAMGFCLFNNVAVAAAHLMLKRGLSRILVVDWDVHHGNGTEDIFYPESRVLYFSTHQSPLYPGTGQVGAVGQGSAKGYTINVPLPPGRGDLEVLQAFDRLLVPVAQRFKPQFILVSAGFDAHHEDPLGSMTLTAAGFAALTQRLTELSQEFCPGRVVASLEGGYNQAALARSVVAVLDALAGGRREEALIAQAAQTDPVIWVQQAREAAKHYWKLP</sequence>
<evidence type="ECO:0000259" key="3">
    <source>
        <dbReference type="Pfam" id="PF00850"/>
    </source>
</evidence>
<evidence type="ECO:0000313" key="5">
    <source>
        <dbReference type="Proteomes" id="UP001366166"/>
    </source>
</evidence>
<dbReference type="Gene3D" id="3.40.800.20">
    <property type="entry name" value="Histone deacetylase domain"/>
    <property type="match status" value="1"/>
</dbReference>
<dbReference type="InterPro" id="IPR037138">
    <property type="entry name" value="His_deacetylse_dom_sf"/>
</dbReference>
<dbReference type="InterPro" id="IPR023801">
    <property type="entry name" value="His_deacetylse_dom"/>
</dbReference>
<evidence type="ECO:0000256" key="1">
    <source>
        <dbReference type="ARBA" id="ARBA00005947"/>
    </source>
</evidence>
<protein>
    <submittedName>
        <fullName evidence="4">Histone deacetylase</fullName>
    </submittedName>
</protein>
<dbReference type="GO" id="GO:0004407">
    <property type="term" value="F:histone deacetylase activity"/>
    <property type="evidence" value="ECO:0007669"/>
    <property type="project" value="TreeGrafter"/>
</dbReference>
<evidence type="ECO:0000313" key="4">
    <source>
        <dbReference type="EMBL" id="BEQ15370.1"/>
    </source>
</evidence>
<dbReference type="PANTHER" id="PTHR10625:SF10">
    <property type="entry name" value="HISTONE DEACETYLASE HDAC1"/>
    <property type="match status" value="1"/>
</dbReference>